<dbReference type="Proteomes" id="UP001187531">
    <property type="component" value="Unassembled WGS sequence"/>
</dbReference>
<dbReference type="Gene3D" id="2.170.270.10">
    <property type="entry name" value="SET domain"/>
    <property type="match status" value="1"/>
</dbReference>
<keyword evidence="4" id="KW-1185">Reference proteome</keyword>
<comment type="caution">
    <text evidence="3">The sequence shown here is derived from an EMBL/GenBank/DDBJ whole genome shotgun (WGS) entry which is preliminary data.</text>
</comment>
<name>A0AA88HIJ9_ARTSF</name>
<dbReference type="SUPFAM" id="SSF82199">
    <property type="entry name" value="SET domain"/>
    <property type="match status" value="1"/>
</dbReference>
<evidence type="ECO:0000313" key="4">
    <source>
        <dbReference type="Proteomes" id="UP001187531"/>
    </source>
</evidence>
<dbReference type="PANTHER" id="PTHR47306">
    <property type="entry name" value="SI:CH211-178J18.4-RELATED"/>
    <property type="match status" value="1"/>
</dbReference>
<dbReference type="AlphaFoldDB" id="A0AA88HIJ9"/>
<evidence type="ECO:0000313" key="3">
    <source>
        <dbReference type="EMBL" id="KAK2709895.1"/>
    </source>
</evidence>
<dbReference type="GO" id="GO:0008170">
    <property type="term" value="F:N-methyltransferase activity"/>
    <property type="evidence" value="ECO:0007669"/>
    <property type="project" value="UniProtKB-ARBA"/>
</dbReference>
<gene>
    <name evidence="3" type="ORF">QYM36_013543</name>
</gene>
<feature type="region of interest" description="Disordered" evidence="1">
    <location>
        <begin position="16"/>
        <end position="105"/>
    </location>
</feature>
<feature type="region of interest" description="Disordered" evidence="1">
    <location>
        <begin position="1004"/>
        <end position="1057"/>
    </location>
</feature>
<dbReference type="EMBL" id="JAVRJZ010000017">
    <property type="protein sequence ID" value="KAK2709895.1"/>
    <property type="molecule type" value="Genomic_DNA"/>
</dbReference>
<feature type="domain" description="SET" evidence="2">
    <location>
        <begin position="835"/>
        <end position="965"/>
    </location>
</feature>
<organism evidence="3 4">
    <name type="scientific">Artemia franciscana</name>
    <name type="common">Brine shrimp</name>
    <name type="synonym">Artemia sanfranciscana</name>
    <dbReference type="NCBI Taxonomy" id="6661"/>
    <lineage>
        <taxon>Eukaryota</taxon>
        <taxon>Metazoa</taxon>
        <taxon>Ecdysozoa</taxon>
        <taxon>Arthropoda</taxon>
        <taxon>Crustacea</taxon>
        <taxon>Branchiopoda</taxon>
        <taxon>Anostraca</taxon>
        <taxon>Artemiidae</taxon>
        <taxon>Artemia</taxon>
    </lineage>
</organism>
<feature type="region of interest" description="Disordered" evidence="1">
    <location>
        <begin position="283"/>
        <end position="392"/>
    </location>
</feature>
<accession>A0AA88HIJ9</accession>
<protein>
    <recommendedName>
        <fullName evidence="2">SET domain-containing protein</fullName>
    </recommendedName>
</protein>
<dbReference type="InterPro" id="IPR046341">
    <property type="entry name" value="SET_dom_sf"/>
</dbReference>
<feature type="compositionally biased region" description="Basic and acidic residues" evidence="1">
    <location>
        <begin position="338"/>
        <end position="361"/>
    </location>
</feature>
<feature type="compositionally biased region" description="Polar residues" evidence="1">
    <location>
        <begin position="283"/>
        <end position="295"/>
    </location>
</feature>
<dbReference type="PROSITE" id="PS50280">
    <property type="entry name" value="SET"/>
    <property type="match status" value="1"/>
</dbReference>
<evidence type="ECO:0000256" key="1">
    <source>
        <dbReference type="SAM" id="MobiDB-lite"/>
    </source>
</evidence>
<proteinExistence type="predicted"/>
<dbReference type="SMART" id="SM00317">
    <property type="entry name" value="SET"/>
    <property type="match status" value="1"/>
</dbReference>
<dbReference type="GO" id="GO:0008757">
    <property type="term" value="F:S-adenosylmethionine-dependent methyltransferase activity"/>
    <property type="evidence" value="ECO:0007669"/>
    <property type="project" value="UniProtKB-ARBA"/>
</dbReference>
<reference evidence="3" key="1">
    <citation type="submission" date="2023-07" db="EMBL/GenBank/DDBJ databases">
        <title>Chromosome-level genome assembly of Artemia franciscana.</title>
        <authorList>
            <person name="Jo E."/>
        </authorList>
    </citation>
    <scope>NUCLEOTIDE SEQUENCE</scope>
    <source>
        <tissue evidence="3">Whole body</tissue>
    </source>
</reference>
<dbReference type="PANTHER" id="PTHR47306:SF2">
    <property type="entry name" value="CORE-BINDING (CB) DOMAIN-CONTAINING PROTEIN"/>
    <property type="match status" value="1"/>
</dbReference>
<dbReference type="Pfam" id="PF00856">
    <property type="entry name" value="SET"/>
    <property type="match status" value="1"/>
</dbReference>
<feature type="compositionally biased region" description="Low complexity" evidence="1">
    <location>
        <begin position="311"/>
        <end position="324"/>
    </location>
</feature>
<sequence length="1103" mass="122767">MSKTIKNIVCQESSETTLPAPGLSLPGPEITLAAPGPTLSAAPGPTLPAQGPTLPAQGPTLAATGPSLAATEPALSKTELTSPAPGHALNANESSLSPQHTHTATHANIHTQPCMNTTTLAHMHAHTHCQSQTCTATDGHIPNQSTPQPSLTAPEINLQKSLTIHGEEKHEKKNKCRNFWKMCPFCHRTFESLEKHLMAKKGPCRKPSGESWTAAEAKQLHNQAKDDLEKKTRYKSYFYASQVRAAIENSKTLHKLCDALTKMSGLYFDTSDELDWPISLTTTSQTGRDSVTTTFHGPAVLDAPSSAQEKPSTSPIPETSSPASNRNIFSSELLVEPSRPHREARQKYIDSDQEDLIHSEEGSLYSPEGSLHDNSDSESEPENPPELLGASTSLKREWNWQDNVRKNMMKMGLYKVYTMNTKSAEEAKKMAKGVKLLEDFRKWAALDGEEKSKKLQNPFGCIQKIVYFVLEGTNYNWMNLHSASRVELFFAKLAECGMQGSSRLKYAQGFRKFIDYISSRGSEGPENLDLTLVASVIRALGHLDRKNSSLATREKRHKEHQRAFDPHSFNNDDYIKLKAGVEEFMAPGLLRLSKNRLLDGDLSNLTAYLCYLVSFLFGHRPGVPENMTVDEFMNRQAVKEEEMFVVLVEKHKTASLKSAGVALSLDEEKHFQNYLSFVRPALVKPGVPEPPNFLLSSTGGKLENVTKILKRFLEKIFPTGVRLGVRVPNQTTIRHLITTINRKATHKTQEERDMMFDYLCHSAISEKRGLGSDISDAITEDNYNIAVRRLGYKEFLPKLQQVRDAYNSCKIRRNYPVEPVVGETLTHCVVLQSWIGLTVAKSLAVGAGLGVFATLPFWANQVVTEYHGKMMPTMEAKRLLQTLKGEEDGSNYFLQVDHDVTVDAREEACECHPQQKCFGRLINHKANEDRPNLKLKGVVVNNIKRPLLVATRDISAGEELFFDYGVRPGQFNEGHDLSFLLPERDRKRKRDVLLAGAMEEMPVEVGDALSGSSEPSEKTSDGSSSWSEALRAVVARDSEPSGRASDGSTSCEEPSVVFQQVEKKVKKTKQMKLEDCGKNYKAAAEHLYSSQEKTKKRKKKMTT</sequence>
<dbReference type="InterPro" id="IPR001214">
    <property type="entry name" value="SET_dom"/>
</dbReference>
<evidence type="ECO:0000259" key="2">
    <source>
        <dbReference type="PROSITE" id="PS50280"/>
    </source>
</evidence>
<dbReference type="GO" id="GO:0008276">
    <property type="term" value="F:protein methyltransferase activity"/>
    <property type="evidence" value="ECO:0007669"/>
    <property type="project" value="UniProtKB-ARBA"/>
</dbReference>